<gene>
    <name evidence="1" type="ORF">GCM10011491_02500</name>
</gene>
<dbReference type="Gene3D" id="3.90.1480.20">
    <property type="entry name" value="Glycosyl transferase family 29"/>
    <property type="match status" value="1"/>
</dbReference>
<dbReference type="EMBL" id="BMHH01000001">
    <property type="protein sequence ID" value="GGA78802.1"/>
    <property type="molecule type" value="Genomic_DNA"/>
</dbReference>
<evidence type="ECO:0000313" key="1">
    <source>
        <dbReference type="EMBL" id="GGA78802.1"/>
    </source>
</evidence>
<comment type="caution">
    <text evidence="1">The sequence shown here is derived from an EMBL/GenBank/DDBJ whole genome shotgun (WGS) entry which is preliminary data.</text>
</comment>
<evidence type="ECO:0000313" key="2">
    <source>
        <dbReference type="Proteomes" id="UP000646478"/>
    </source>
</evidence>
<organism evidence="1 2">
    <name type="scientific">Brucella endophytica</name>
    <dbReference type="NCBI Taxonomy" id="1963359"/>
    <lineage>
        <taxon>Bacteria</taxon>
        <taxon>Pseudomonadati</taxon>
        <taxon>Pseudomonadota</taxon>
        <taxon>Alphaproteobacteria</taxon>
        <taxon>Hyphomicrobiales</taxon>
        <taxon>Brucellaceae</taxon>
        <taxon>Brucella/Ochrobactrum group</taxon>
        <taxon>Brucella</taxon>
    </lineage>
</organism>
<keyword evidence="2" id="KW-1185">Reference proteome</keyword>
<sequence>MPLSRKTLVIIGNGDLPRDLSAEIDAADFVLRFNKPKVGPGGTRTDLLMLINSSKQMQDWLEDPDFVRSPFFEAAGEVILVHHPEIIEKYCVQPNILSRLKGRRADWTWAAINIFGGAGKEIRILPPQFYLEACEELGITQANLREVFPSTGYLGIRYILQNFPCETWDIKLCGFSWEGWRRHNWADERRWVEDRMEEGRLSFLT</sequence>
<accession>A0A916W9B9</accession>
<protein>
    <submittedName>
        <fullName evidence="1">Urease accessory protein</fullName>
    </submittedName>
</protein>
<dbReference type="Proteomes" id="UP000646478">
    <property type="component" value="Unassembled WGS sequence"/>
</dbReference>
<dbReference type="AlphaFoldDB" id="A0A916W9B9"/>
<reference evidence="1" key="1">
    <citation type="journal article" date="2014" name="Int. J. Syst. Evol. Microbiol.">
        <title>Complete genome sequence of Corynebacterium casei LMG S-19264T (=DSM 44701T), isolated from a smear-ripened cheese.</title>
        <authorList>
            <consortium name="US DOE Joint Genome Institute (JGI-PGF)"/>
            <person name="Walter F."/>
            <person name="Albersmeier A."/>
            <person name="Kalinowski J."/>
            <person name="Ruckert C."/>
        </authorList>
    </citation>
    <scope>NUCLEOTIDE SEQUENCE</scope>
    <source>
        <strain evidence="1">CGMCC 1.15082</strain>
    </source>
</reference>
<dbReference type="InterPro" id="IPR038578">
    <property type="entry name" value="GT29-like_sf"/>
</dbReference>
<reference evidence="1" key="2">
    <citation type="submission" date="2020-09" db="EMBL/GenBank/DDBJ databases">
        <authorList>
            <person name="Sun Q."/>
            <person name="Zhou Y."/>
        </authorList>
    </citation>
    <scope>NUCLEOTIDE SEQUENCE</scope>
    <source>
        <strain evidence="1">CGMCC 1.15082</strain>
    </source>
</reference>
<proteinExistence type="predicted"/>
<name>A0A916W9B9_9HYPH</name>
<dbReference type="RefSeq" id="WP_188820668.1">
    <property type="nucleotide sequence ID" value="NZ_BMHH01000001.1"/>
</dbReference>